<keyword evidence="7" id="KW-1185">Reference proteome</keyword>
<sequence length="274" mass="29176">MPRSESPPDQDARRRPDHLVSPASAVAPLASPLRVADPGPSRGDEITDRLITAIAVGEYLPGSRLPSERELAAALQVGRTTVREAISRLVEAGLLVTQRGRTGGSFVSSQWEDSSRDAVSRTLQARWESIRELSEALSLLHGAVARAAAANHTADDVDLLTQRLAAFRAADSGHPSQQADAALHAAISAAAHNAALATILAELERRLSVASPAHPWGPVDRMAAMEARSLADHETLIHAICTGDATIAEDVARRHVRIDLEIMEEALGRLLPQG</sequence>
<dbReference type="InterPro" id="IPR000524">
    <property type="entry name" value="Tscrpt_reg_HTH_GntR"/>
</dbReference>
<protein>
    <submittedName>
        <fullName evidence="6">FadR family transcriptional regulator</fullName>
    </submittedName>
</protein>
<dbReference type="SUPFAM" id="SSF46785">
    <property type="entry name" value="Winged helix' DNA-binding domain"/>
    <property type="match status" value="1"/>
</dbReference>
<keyword evidence="1" id="KW-0805">Transcription regulation</keyword>
<dbReference type="GO" id="GO:0003700">
    <property type="term" value="F:DNA-binding transcription factor activity"/>
    <property type="evidence" value="ECO:0007669"/>
    <property type="project" value="InterPro"/>
</dbReference>
<evidence type="ECO:0000259" key="5">
    <source>
        <dbReference type="PROSITE" id="PS50949"/>
    </source>
</evidence>
<evidence type="ECO:0000256" key="2">
    <source>
        <dbReference type="ARBA" id="ARBA00023125"/>
    </source>
</evidence>
<proteinExistence type="predicted"/>
<dbReference type="CDD" id="cd07377">
    <property type="entry name" value="WHTH_GntR"/>
    <property type="match status" value="1"/>
</dbReference>
<dbReference type="InterPro" id="IPR036388">
    <property type="entry name" value="WH-like_DNA-bd_sf"/>
</dbReference>
<feature type="compositionally biased region" description="Low complexity" evidence="4">
    <location>
        <begin position="19"/>
        <end position="33"/>
    </location>
</feature>
<dbReference type="SMART" id="SM00895">
    <property type="entry name" value="FCD"/>
    <property type="match status" value="1"/>
</dbReference>
<dbReference type="Pfam" id="PF00392">
    <property type="entry name" value="GntR"/>
    <property type="match status" value="1"/>
</dbReference>
<evidence type="ECO:0000256" key="1">
    <source>
        <dbReference type="ARBA" id="ARBA00023015"/>
    </source>
</evidence>
<dbReference type="InterPro" id="IPR008920">
    <property type="entry name" value="TF_FadR/GntR_C"/>
</dbReference>
<comment type="caution">
    <text evidence="6">The sequence shown here is derived from an EMBL/GenBank/DDBJ whole genome shotgun (WGS) entry which is preliminary data.</text>
</comment>
<feature type="region of interest" description="Disordered" evidence="4">
    <location>
        <begin position="1"/>
        <end position="44"/>
    </location>
</feature>
<dbReference type="Pfam" id="PF07729">
    <property type="entry name" value="FCD"/>
    <property type="match status" value="1"/>
</dbReference>
<name>A0A5D0XQX3_9MICC</name>
<feature type="domain" description="HTH gntR-type" evidence="5">
    <location>
        <begin position="40"/>
        <end position="110"/>
    </location>
</feature>
<accession>A0A5D0XQX3</accession>
<dbReference type="PANTHER" id="PTHR43537:SF24">
    <property type="entry name" value="GLUCONATE OPERON TRANSCRIPTIONAL REPRESSOR"/>
    <property type="match status" value="1"/>
</dbReference>
<dbReference type="InterPro" id="IPR036390">
    <property type="entry name" value="WH_DNA-bd_sf"/>
</dbReference>
<organism evidence="6 7">
    <name type="scientific">Arthrobacter echini</name>
    <dbReference type="NCBI Taxonomy" id="1529066"/>
    <lineage>
        <taxon>Bacteria</taxon>
        <taxon>Bacillati</taxon>
        <taxon>Actinomycetota</taxon>
        <taxon>Actinomycetes</taxon>
        <taxon>Micrococcales</taxon>
        <taxon>Micrococcaceae</taxon>
        <taxon>Arthrobacter</taxon>
    </lineage>
</organism>
<dbReference type="AlphaFoldDB" id="A0A5D0XQX3"/>
<dbReference type="SMART" id="SM00345">
    <property type="entry name" value="HTH_GNTR"/>
    <property type="match status" value="1"/>
</dbReference>
<keyword evidence="2" id="KW-0238">DNA-binding</keyword>
<dbReference type="PRINTS" id="PR00035">
    <property type="entry name" value="HTHGNTR"/>
</dbReference>
<dbReference type="OrthoDB" id="9784718at2"/>
<dbReference type="PROSITE" id="PS50949">
    <property type="entry name" value="HTH_GNTR"/>
    <property type="match status" value="1"/>
</dbReference>
<evidence type="ECO:0000256" key="3">
    <source>
        <dbReference type="ARBA" id="ARBA00023163"/>
    </source>
</evidence>
<keyword evidence="3" id="KW-0804">Transcription</keyword>
<gene>
    <name evidence="6" type="ORF">FQ377_07400</name>
</gene>
<dbReference type="InterPro" id="IPR011711">
    <property type="entry name" value="GntR_C"/>
</dbReference>
<evidence type="ECO:0000256" key="4">
    <source>
        <dbReference type="SAM" id="MobiDB-lite"/>
    </source>
</evidence>
<dbReference type="SUPFAM" id="SSF48008">
    <property type="entry name" value="GntR ligand-binding domain-like"/>
    <property type="match status" value="1"/>
</dbReference>
<evidence type="ECO:0000313" key="7">
    <source>
        <dbReference type="Proteomes" id="UP000323410"/>
    </source>
</evidence>
<dbReference type="Gene3D" id="1.20.120.530">
    <property type="entry name" value="GntR ligand-binding domain-like"/>
    <property type="match status" value="1"/>
</dbReference>
<dbReference type="GO" id="GO:0003677">
    <property type="term" value="F:DNA binding"/>
    <property type="evidence" value="ECO:0007669"/>
    <property type="project" value="UniProtKB-KW"/>
</dbReference>
<evidence type="ECO:0000313" key="6">
    <source>
        <dbReference type="EMBL" id="TYC98836.1"/>
    </source>
</evidence>
<dbReference type="Gene3D" id="1.10.10.10">
    <property type="entry name" value="Winged helix-like DNA-binding domain superfamily/Winged helix DNA-binding domain"/>
    <property type="match status" value="1"/>
</dbReference>
<reference evidence="6 7" key="1">
    <citation type="submission" date="2019-08" db="EMBL/GenBank/DDBJ databases">
        <title>Genone of Arthrobacter echini P9.</title>
        <authorList>
            <person name="Bowman J.P."/>
        </authorList>
    </citation>
    <scope>NUCLEOTIDE SEQUENCE [LARGE SCALE GENOMIC DNA]</scope>
    <source>
        <strain evidence="6 7">P9</strain>
    </source>
</reference>
<dbReference type="EMBL" id="VSLD01000003">
    <property type="protein sequence ID" value="TYC98836.1"/>
    <property type="molecule type" value="Genomic_DNA"/>
</dbReference>
<dbReference type="Proteomes" id="UP000323410">
    <property type="component" value="Unassembled WGS sequence"/>
</dbReference>
<dbReference type="PANTHER" id="PTHR43537">
    <property type="entry name" value="TRANSCRIPTIONAL REGULATOR, GNTR FAMILY"/>
    <property type="match status" value="1"/>
</dbReference>